<dbReference type="Proteomes" id="UP000215914">
    <property type="component" value="Unassembled WGS sequence"/>
</dbReference>
<name>A0A9K3IGB6_HELAN</name>
<keyword evidence="2" id="KW-1185">Reference proteome</keyword>
<evidence type="ECO:0000313" key="1">
    <source>
        <dbReference type="EMBL" id="KAF5796218.1"/>
    </source>
</evidence>
<accession>A0A9K3IGB6</accession>
<dbReference type="AlphaFoldDB" id="A0A9K3IGB6"/>
<dbReference type="EMBL" id="MNCJ02000323">
    <property type="protein sequence ID" value="KAF5796218.1"/>
    <property type="molecule type" value="Genomic_DNA"/>
</dbReference>
<sequence>MLQLYFITIESSAIRDNVMMGTSSENYLSKQASESTRLNYLSKRVAFDLRSLEIGGFVATDATSFWSDFSFRVAKVYC</sequence>
<dbReference type="Gramene" id="mRNA:HanXRQr2_Chr08g0348871">
    <property type="protein sequence ID" value="mRNA:HanXRQr2_Chr08g0348871"/>
    <property type="gene ID" value="HanXRQr2_Chr08g0348871"/>
</dbReference>
<organism evidence="1 2">
    <name type="scientific">Helianthus annuus</name>
    <name type="common">Common sunflower</name>
    <dbReference type="NCBI Taxonomy" id="4232"/>
    <lineage>
        <taxon>Eukaryota</taxon>
        <taxon>Viridiplantae</taxon>
        <taxon>Streptophyta</taxon>
        <taxon>Embryophyta</taxon>
        <taxon>Tracheophyta</taxon>
        <taxon>Spermatophyta</taxon>
        <taxon>Magnoliopsida</taxon>
        <taxon>eudicotyledons</taxon>
        <taxon>Gunneridae</taxon>
        <taxon>Pentapetalae</taxon>
        <taxon>asterids</taxon>
        <taxon>campanulids</taxon>
        <taxon>Asterales</taxon>
        <taxon>Asteraceae</taxon>
        <taxon>Asteroideae</taxon>
        <taxon>Heliantheae alliance</taxon>
        <taxon>Heliantheae</taxon>
        <taxon>Helianthus</taxon>
    </lineage>
</organism>
<gene>
    <name evidence="1" type="ORF">HanXRQr2_Chr08g0348871</name>
</gene>
<reference evidence="1" key="1">
    <citation type="journal article" date="2017" name="Nature">
        <title>The sunflower genome provides insights into oil metabolism, flowering and Asterid evolution.</title>
        <authorList>
            <person name="Badouin H."/>
            <person name="Gouzy J."/>
            <person name="Grassa C.J."/>
            <person name="Murat F."/>
            <person name="Staton S.E."/>
            <person name="Cottret L."/>
            <person name="Lelandais-Briere C."/>
            <person name="Owens G.L."/>
            <person name="Carrere S."/>
            <person name="Mayjonade B."/>
            <person name="Legrand L."/>
            <person name="Gill N."/>
            <person name="Kane N.C."/>
            <person name="Bowers J.E."/>
            <person name="Hubner S."/>
            <person name="Bellec A."/>
            <person name="Berard A."/>
            <person name="Berges H."/>
            <person name="Blanchet N."/>
            <person name="Boniface M.C."/>
            <person name="Brunel D."/>
            <person name="Catrice O."/>
            <person name="Chaidir N."/>
            <person name="Claudel C."/>
            <person name="Donnadieu C."/>
            <person name="Faraut T."/>
            <person name="Fievet G."/>
            <person name="Helmstetter N."/>
            <person name="King M."/>
            <person name="Knapp S.J."/>
            <person name="Lai Z."/>
            <person name="Le Paslier M.C."/>
            <person name="Lippi Y."/>
            <person name="Lorenzon L."/>
            <person name="Mandel J.R."/>
            <person name="Marage G."/>
            <person name="Marchand G."/>
            <person name="Marquand E."/>
            <person name="Bret-Mestries E."/>
            <person name="Morien E."/>
            <person name="Nambeesan S."/>
            <person name="Nguyen T."/>
            <person name="Pegot-Espagnet P."/>
            <person name="Pouilly N."/>
            <person name="Raftis F."/>
            <person name="Sallet E."/>
            <person name="Schiex T."/>
            <person name="Thomas J."/>
            <person name="Vandecasteele C."/>
            <person name="Vares D."/>
            <person name="Vear F."/>
            <person name="Vautrin S."/>
            <person name="Crespi M."/>
            <person name="Mangin B."/>
            <person name="Burke J.M."/>
            <person name="Salse J."/>
            <person name="Munos S."/>
            <person name="Vincourt P."/>
            <person name="Rieseberg L.H."/>
            <person name="Langlade N.B."/>
        </authorList>
    </citation>
    <scope>NUCLEOTIDE SEQUENCE</scope>
    <source>
        <tissue evidence="1">Leaves</tissue>
    </source>
</reference>
<protein>
    <submittedName>
        <fullName evidence="1">Uncharacterized protein</fullName>
    </submittedName>
</protein>
<comment type="caution">
    <text evidence="1">The sequence shown here is derived from an EMBL/GenBank/DDBJ whole genome shotgun (WGS) entry which is preliminary data.</text>
</comment>
<reference evidence="1" key="2">
    <citation type="submission" date="2020-06" db="EMBL/GenBank/DDBJ databases">
        <title>Helianthus annuus Genome sequencing and assembly Release 2.</title>
        <authorList>
            <person name="Gouzy J."/>
            <person name="Langlade N."/>
            <person name="Munos S."/>
        </authorList>
    </citation>
    <scope>NUCLEOTIDE SEQUENCE</scope>
    <source>
        <tissue evidence="1">Leaves</tissue>
    </source>
</reference>
<evidence type="ECO:0000313" key="2">
    <source>
        <dbReference type="Proteomes" id="UP000215914"/>
    </source>
</evidence>
<proteinExistence type="predicted"/>